<reference evidence="2" key="1">
    <citation type="submission" date="2021-04" db="EMBL/GenBank/DDBJ databases">
        <authorList>
            <person name="Tunstrom K."/>
        </authorList>
    </citation>
    <scope>NUCLEOTIDE SEQUENCE</scope>
</reference>
<dbReference type="OrthoDB" id="10265389at2759"/>
<keyword evidence="3" id="KW-1185">Reference proteome</keyword>
<dbReference type="Proteomes" id="UP000691718">
    <property type="component" value="Unassembled WGS sequence"/>
</dbReference>
<feature type="transmembrane region" description="Helical" evidence="1">
    <location>
        <begin position="24"/>
        <end position="42"/>
    </location>
</feature>
<evidence type="ECO:0000313" key="2">
    <source>
        <dbReference type="EMBL" id="CAG5019848.1"/>
    </source>
</evidence>
<proteinExistence type="predicted"/>
<comment type="caution">
    <text evidence="2">The sequence shown here is derived from an EMBL/GenBank/DDBJ whole genome shotgun (WGS) entry which is preliminary data.</text>
</comment>
<keyword evidence="1" id="KW-0472">Membrane</keyword>
<keyword evidence="1" id="KW-1133">Transmembrane helix</keyword>
<keyword evidence="1" id="KW-0812">Transmembrane</keyword>
<organism evidence="2 3">
    <name type="scientific">Parnassius apollo</name>
    <name type="common">Apollo butterfly</name>
    <name type="synonym">Papilio apollo</name>
    <dbReference type="NCBI Taxonomy" id="110799"/>
    <lineage>
        <taxon>Eukaryota</taxon>
        <taxon>Metazoa</taxon>
        <taxon>Ecdysozoa</taxon>
        <taxon>Arthropoda</taxon>
        <taxon>Hexapoda</taxon>
        <taxon>Insecta</taxon>
        <taxon>Pterygota</taxon>
        <taxon>Neoptera</taxon>
        <taxon>Endopterygota</taxon>
        <taxon>Lepidoptera</taxon>
        <taxon>Glossata</taxon>
        <taxon>Ditrysia</taxon>
        <taxon>Papilionoidea</taxon>
        <taxon>Papilionidae</taxon>
        <taxon>Parnassiinae</taxon>
        <taxon>Parnassini</taxon>
        <taxon>Parnassius</taxon>
        <taxon>Parnassius</taxon>
    </lineage>
</organism>
<dbReference type="PANTHER" id="PTHR11161">
    <property type="entry name" value="O-ACYLTRANSFERASE"/>
    <property type="match status" value="1"/>
</dbReference>
<feature type="transmembrane region" description="Helical" evidence="1">
    <location>
        <begin position="54"/>
        <end position="76"/>
    </location>
</feature>
<sequence>MLFMVSESFCSFFEWDGWLVPSRLSYSVYLVHMNFIHVLLGIRTQLSLVSFYNMLIVYFGVVVMSVMLALPFYLIMEAPMTGLLKMFLKSKELIQREVELNEKQKEIELNEKKRE</sequence>
<name>A0A8S3XGY7_PARAO</name>
<evidence type="ECO:0000313" key="3">
    <source>
        <dbReference type="Proteomes" id="UP000691718"/>
    </source>
</evidence>
<gene>
    <name evidence="2" type="ORF">PAPOLLO_LOCUS17152</name>
</gene>
<accession>A0A8S3XGY7</accession>
<protein>
    <submittedName>
        <fullName evidence="2">(apollo) hypothetical protein</fullName>
    </submittedName>
</protein>
<dbReference type="InterPro" id="IPR052728">
    <property type="entry name" value="O2_lipid_transport_reg"/>
</dbReference>
<evidence type="ECO:0000256" key="1">
    <source>
        <dbReference type="SAM" id="Phobius"/>
    </source>
</evidence>
<dbReference type="PANTHER" id="PTHR11161:SF0">
    <property type="entry name" value="O-ACYLTRANSFERASE LIKE PROTEIN"/>
    <property type="match status" value="1"/>
</dbReference>
<dbReference type="AlphaFoldDB" id="A0A8S3XGY7"/>
<dbReference type="EMBL" id="CAJQZP010001133">
    <property type="protein sequence ID" value="CAG5019848.1"/>
    <property type="molecule type" value="Genomic_DNA"/>
</dbReference>